<name>A0AAV0ZBF4_VICFA</name>
<evidence type="ECO:0000256" key="1">
    <source>
        <dbReference type="SAM" id="Phobius"/>
    </source>
</evidence>
<protein>
    <submittedName>
        <fullName evidence="2">Uncharacterized protein</fullName>
    </submittedName>
</protein>
<organism evidence="2 3">
    <name type="scientific">Vicia faba</name>
    <name type="common">Broad bean</name>
    <name type="synonym">Faba vulgaris</name>
    <dbReference type="NCBI Taxonomy" id="3906"/>
    <lineage>
        <taxon>Eukaryota</taxon>
        <taxon>Viridiplantae</taxon>
        <taxon>Streptophyta</taxon>
        <taxon>Embryophyta</taxon>
        <taxon>Tracheophyta</taxon>
        <taxon>Spermatophyta</taxon>
        <taxon>Magnoliopsida</taxon>
        <taxon>eudicotyledons</taxon>
        <taxon>Gunneridae</taxon>
        <taxon>Pentapetalae</taxon>
        <taxon>rosids</taxon>
        <taxon>fabids</taxon>
        <taxon>Fabales</taxon>
        <taxon>Fabaceae</taxon>
        <taxon>Papilionoideae</taxon>
        <taxon>50 kb inversion clade</taxon>
        <taxon>NPAAA clade</taxon>
        <taxon>Hologalegina</taxon>
        <taxon>IRL clade</taxon>
        <taxon>Fabeae</taxon>
        <taxon>Vicia</taxon>
    </lineage>
</organism>
<dbReference type="AlphaFoldDB" id="A0AAV0ZBF4"/>
<reference evidence="2 3" key="1">
    <citation type="submission" date="2023-01" db="EMBL/GenBank/DDBJ databases">
        <authorList>
            <person name="Kreplak J."/>
        </authorList>
    </citation>
    <scope>NUCLEOTIDE SEQUENCE [LARGE SCALE GENOMIC DNA]</scope>
</reference>
<keyword evidence="1" id="KW-0472">Membrane</keyword>
<gene>
    <name evidence="2" type="ORF">VFH_I175360</name>
</gene>
<dbReference type="EMBL" id="OX451735">
    <property type="protein sequence ID" value="CAI8595117.1"/>
    <property type="molecule type" value="Genomic_DNA"/>
</dbReference>
<evidence type="ECO:0000313" key="2">
    <source>
        <dbReference type="EMBL" id="CAI8595117.1"/>
    </source>
</evidence>
<proteinExistence type="predicted"/>
<keyword evidence="3" id="KW-1185">Reference proteome</keyword>
<sequence length="204" mass="23458">MIQKKKPKKNSDYGIILPIGVPFHIYGVLINQKHNCKFDIGSHMSQLNLWRKMHVPNIVLYNIPHIYKSDLAAGGNVIDVSFFYGPIRKHHLFKKDFGEETHETNMGNQDDDKDVLDILYDMLTKSQMHKENGDHVHEDVKVDTVIANDGVVNNYDHAIDDVETTCEDVISKDESLLLVCDANRKVYRFYLKGTQSIDDMTPIR</sequence>
<keyword evidence="1" id="KW-1133">Transmembrane helix</keyword>
<evidence type="ECO:0000313" key="3">
    <source>
        <dbReference type="Proteomes" id="UP001157006"/>
    </source>
</evidence>
<feature type="transmembrane region" description="Helical" evidence="1">
    <location>
        <begin position="12"/>
        <end position="30"/>
    </location>
</feature>
<keyword evidence="1" id="KW-0812">Transmembrane</keyword>
<accession>A0AAV0ZBF4</accession>
<dbReference type="Proteomes" id="UP001157006">
    <property type="component" value="Chromosome 1S"/>
</dbReference>